<sequence length="526" mass="59972">MLSDFLRSVCSRCRSVVCFLFRPWIWPLVLIRATGTKILGTHAAATHTPQVEVRHLGPESNLEFPAATDDQYHQIRQSFIESIDLGLICALASRHNNGKSCQVVNKASGSFNVCFFVDFDDDSDEGTKWVVRVPIEPAFDDPWDKLLSEVTTMQYLERNTRIPVPHIHAYGRDVKLTKGSTGTQMFIITDLVPGQPLNRKLLLGGNEEQRSDFLSQLIDVLAELRRLEFPAIGSLRPNASGNSYPDLGHVGPVISMSAAMLSQPSWRTVASATLRQTHRGPFTSAEDYLRYHFGLISDMFSLPVCDHTIEDVKEEIFALNSMDRISLQVIDPRLDKGPFVLHHLDLRSANIIVDDNLRIQGIIDWEFTSTVPRQLFTPPSWITGHDLDETNEQLHTEFRAALDEKSETDGLCDQLRREWYGQSDSNTDEERGKMDMAFWVAHVLRRPTDITDIFCNFIAQKQSDKPVDELISEFFKQNLALALEVQVRAEQCERYTEYLKRNRLYETDVDRLLAESRALKAKWGWS</sequence>
<dbReference type="GO" id="GO:0016301">
    <property type="term" value="F:kinase activity"/>
    <property type="evidence" value="ECO:0007669"/>
    <property type="project" value="UniProtKB-KW"/>
</dbReference>
<reference evidence="2 3" key="1">
    <citation type="journal article" date="2018" name="Mol. Ecol.">
        <title>The obligate alkalophilic soda-lake fungus Sodiomyces alkalinus has shifted to a protein diet.</title>
        <authorList>
            <person name="Grum-Grzhimaylo A.A."/>
            <person name="Falkoski D.L."/>
            <person name="van den Heuvel J."/>
            <person name="Valero-Jimenez C.A."/>
            <person name="Min B."/>
            <person name="Choi I.G."/>
            <person name="Lipzen A."/>
            <person name="Daum C.G."/>
            <person name="Aanen D.K."/>
            <person name="Tsang A."/>
            <person name="Henrissat B."/>
            <person name="Bilanenko E.N."/>
            <person name="de Vries R.P."/>
            <person name="van Kan J.A.L."/>
            <person name="Grigoriev I.V."/>
            <person name="Debets A.J.M."/>
        </authorList>
    </citation>
    <scope>NUCLEOTIDE SEQUENCE [LARGE SCALE GENOMIC DNA]</scope>
    <source>
        <strain evidence="2 3">F11</strain>
    </source>
</reference>
<protein>
    <submittedName>
        <fullName evidence="2">Kinase-like protein</fullName>
    </submittedName>
</protein>
<dbReference type="Pfam" id="PF01636">
    <property type="entry name" value="APH"/>
    <property type="match status" value="1"/>
</dbReference>
<dbReference type="AlphaFoldDB" id="A0A3N2PJ27"/>
<dbReference type="Gene3D" id="3.30.200.20">
    <property type="entry name" value="Phosphorylase Kinase, domain 1"/>
    <property type="match status" value="1"/>
</dbReference>
<proteinExistence type="predicted"/>
<keyword evidence="2" id="KW-0418">Kinase</keyword>
<dbReference type="SUPFAM" id="SSF56112">
    <property type="entry name" value="Protein kinase-like (PK-like)"/>
    <property type="match status" value="1"/>
</dbReference>
<dbReference type="InterPro" id="IPR011009">
    <property type="entry name" value="Kinase-like_dom_sf"/>
</dbReference>
<dbReference type="PANTHER" id="PTHR21310:SF37">
    <property type="entry name" value="AMINOGLYCOSIDE PHOSPHOTRANSFERASE DOMAIN-CONTAINING PROTEIN"/>
    <property type="match status" value="1"/>
</dbReference>
<dbReference type="OrthoDB" id="4816593at2759"/>
<evidence type="ECO:0000259" key="1">
    <source>
        <dbReference type="Pfam" id="PF01636"/>
    </source>
</evidence>
<dbReference type="InterPro" id="IPR002575">
    <property type="entry name" value="Aminoglycoside_PTrfase"/>
</dbReference>
<evidence type="ECO:0000313" key="2">
    <source>
        <dbReference type="EMBL" id="ROT34542.1"/>
    </source>
</evidence>
<name>A0A3N2PJ27_SODAK</name>
<evidence type="ECO:0000313" key="3">
    <source>
        <dbReference type="Proteomes" id="UP000272025"/>
    </source>
</evidence>
<dbReference type="GeneID" id="39579522"/>
<accession>A0A3N2PJ27</accession>
<gene>
    <name evidence="2" type="ORF">SODALDRAFT_329794</name>
</gene>
<dbReference type="RefSeq" id="XP_028462348.1">
    <property type="nucleotide sequence ID" value="XM_028611044.1"/>
</dbReference>
<dbReference type="PANTHER" id="PTHR21310">
    <property type="entry name" value="AMINOGLYCOSIDE PHOSPHOTRANSFERASE-RELATED-RELATED"/>
    <property type="match status" value="1"/>
</dbReference>
<keyword evidence="2" id="KW-0808">Transferase</keyword>
<dbReference type="Gene3D" id="3.90.1200.10">
    <property type="match status" value="1"/>
</dbReference>
<dbReference type="InterPro" id="IPR051678">
    <property type="entry name" value="AGP_Transferase"/>
</dbReference>
<feature type="domain" description="Aminoglycoside phosphotransferase" evidence="1">
    <location>
        <begin position="126"/>
        <end position="369"/>
    </location>
</feature>
<keyword evidence="3" id="KW-1185">Reference proteome</keyword>
<dbReference type="STRING" id="1314773.A0A3N2PJ27"/>
<dbReference type="Proteomes" id="UP000272025">
    <property type="component" value="Unassembled WGS sequence"/>
</dbReference>
<dbReference type="EMBL" id="ML119069">
    <property type="protein sequence ID" value="ROT34542.1"/>
    <property type="molecule type" value="Genomic_DNA"/>
</dbReference>
<organism evidence="2 3">
    <name type="scientific">Sodiomyces alkalinus (strain CBS 110278 / VKM F-3762 / F11)</name>
    <name type="common">Alkaliphilic filamentous fungus</name>
    <dbReference type="NCBI Taxonomy" id="1314773"/>
    <lineage>
        <taxon>Eukaryota</taxon>
        <taxon>Fungi</taxon>
        <taxon>Dikarya</taxon>
        <taxon>Ascomycota</taxon>
        <taxon>Pezizomycotina</taxon>
        <taxon>Sordariomycetes</taxon>
        <taxon>Hypocreomycetidae</taxon>
        <taxon>Glomerellales</taxon>
        <taxon>Plectosphaerellaceae</taxon>
        <taxon>Sodiomyces</taxon>
    </lineage>
</organism>